<keyword evidence="6 7" id="KW-0472">Membrane</keyword>
<protein>
    <recommendedName>
        <fullName evidence="7">Solute carrier family 40 member</fullName>
    </recommendedName>
</protein>
<evidence type="ECO:0000313" key="8">
    <source>
        <dbReference type="EMBL" id="CAG5128908.1"/>
    </source>
</evidence>
<keyword evidence="7" id="KW-0406">Ion transport</keyword>
<dbReference type="AlphaFoldDB" id="A0A8S3ZLV9"/>
<comment type="caution">
    <text evidence="8">The sequence shown here is derived from an EMBL/GenBank/DDBJ whole genome shotgun (WGS) entry which is preliminary data.</text>
</comment>
<dbReference type="Proteomes" id="UP000678393">
    <property type="component" value="Unassembled WGS sequence"/>
</dbReference>
<evidence type="ECO:0000313" key="9">
    <source>
        <dbReference type="Proteomes" id="UP000678393"/>
    </source>
</evidence>
<feature type="transmembrane region" description="Helical" evidence="7">
    <location>
        <begin position="111"/>
        <end position="131"/>
    </location>
</feature>
<dbReference type="PANTHER" id="PTHR11660:SF57">
    <property type="entry name" value="SOLUTE CARRIER FAMILY 40 MEMBER"/>
    <property type="match status" value="1"/>
</dbReference>
<keyword evidence="9" id="KW-1185">Reference proteome</keyword>
<reference evidence="8" key="1">
    <citation type="submission" date="2021-04" db="EMBL/GenBank/DDBJ databases">
        <authorList>
            <consortium name="Molecular Ecology Group"/>
        </authorList>
    </citation>
    <scope>NUCLEOTIDE SEQUENCE</scope>
</reference>
<dbReference type="OrthoDB" id="648861at2759"/>
<evidence type="ECO:0000256" key="1">
    <source>
        <dbReference type="ARBA" id="ARBA00004141"/>
    </source>
</evidence>
<comment type="similarity">
    <text evidence="2 7">Belongs to the ferroportin (FP) (TC 2.A.100) family. SLC40A subfamily.</text>
</comment>
<comment type="subcellular location">
    <subcellularLocation>
        <location evidence="1 7">Membrane</location>
        <topology evidence="1 7">Multi-pass membrane protein</topology>
    </subcellularLocation>
</comment>
<dbReference type="Pfam" id="PF06963">
    <property type="entry name" value="FPN1"/>
    <property type="match status" value="1"/>
</dbReference>
<dbReference type="EMBL" id="CAJHNH020003267">
    <property type="protein sequence ID" value="CAG5128908.1"/>
    <property type="molecule type" value="Genomic_DNA"/>
</dbReference>
<dbReference type="InterPro" id="IPR009716">
    <property type="entry name" value="Ferroportin-1"/>
</dbReference>
<evidence type="ECO:0000256" key="5">
    <source>
        <dbReference type="ARBA" id="ARBA00022989"/>
    </source>
</evidence>
<sequence>MGVSTLLLGPIIGDWVDNMPRLRAAQEALVLQNVMIALCAGFVFNLLEFGPEIEEWGQWASIAHYVLIIVLGTAAFLAHIANTITVERDWVVEICDRDEDRLASMTATMRAIDLTAMIVAPIATGQIMTAASSKIGALFIAGWNVLSFFVEYVLLLKVYYSVPALQKDKDASTESSAENSFSPKQNSELVESMGQSRTLMTASARTKSVKSHSKAATENLEFGDKQTSSKLQQGQENNSCWNSLQRMFSGVTIIVEGWKTYARYPVMLSGLSLALLYMTVLGFDNVTIGYAKMQCLTEFHVGLMMGGAGLVGTLGTFAYPVMRRCLGLPWTGMVALTLQSVTLSICVVSVWLPGSPFDLEHPDSTGMSCEGNSSSSSRNVTRAISALGDEGNSAGMETNMTSISVLMAGIIAARFGLWIADLAITQMFLETVIESERGVVNGVQQSLNQFLDLIKFVLVIILPKITQFGLLVILSYGFVFSGWVLYLVYLVRVPRSIFVKKTEIDV</sequence>
<gene>
    <name evidence="8" type="ORF">CUNI_LOCUS14466</name>
</gene>
<keyword evidence="4 7" id="KW-0812">Transmembrane</keyword>
<feature type="transmembrane region" description="Helical" evidence="7">
    <location>
        <begin position="303"/>
        <end position="321"/>
    </location>
</feature>
<feature type="transmembrane region" description="Helical" evidence="7">
    <location>
        <begin position="59"/>
        <end position="78"/>
    </location>
</feature>
<feature type="transmembrane region" description="Helical" evidence="7">
    <location>
        <begin position="403"/>
        <end position="424"/>
    </location>
</feature>
<feature type="transmembrane region" description="Helical" evidence="7">
    <location>
        <begin position="137"/>
        <end position="160"/>
    </location>
</feature>
<dbReference type="InterPro" id="IPR036259">
    <property type="entry name" value="MFS_trans_sf"/>
</dbReference>
<keyword evidence="5 7" id="KW-1133">Transmembrane helix</keyword>
<evidence type="ECO:0000256" key="2">
    <source>
        <dbReference type="ARBA" id="ARBA00006279"/>
    </source>
</evidence>
<feature type="transmembrane region" description="Helical" evidence="7">
    <location>
        <begin position="28"/>
        <end position="47"/>
    </location>
</feature>
<accession>A0A8S3ZLV9</accession>
<comment type="caution">
    <text evidence="7">Lacks conserved residue(s) required for the propagation of feature annotation.</text>
</comment>
<feature type="transmembrane region" description="Helical" evidence="7">
    <location>
        <begin position="468"/>
        <end position="491"/>
    </location>
</feature>
<evidence type="ECO:0000256" key="3">
    <source>
        <dbReference type="ARBA" id="ARBA00022448"/>
    </source>
</evidence>
<dbReference type="GO" id="GO:0016020">
    <property type="term" value="C:membrane"/>
    <property type="evidence" value="ECO:0007669"/>
    <property type="project" value="UniProtKB-SubCell"/>
</dbReference>
<organism evidence="8 9">
    <name type="scientific">Candidula unifasciata</name>
    <dbReference type="NCBI Taxonomy" id="100452"/>
    <lineage>
        <taxon>Eukaryota</taxon>
        <taxon>Metazoa</taxon>
        <taxon>Spiralia</taxon>
        <taxon>Lophotrochozoa</taxon>
        <taxon>Mollusca</taxon>
        <taxon>Gastropoda</taxon>
        <taxon>Heterobranchia</taxon>
        <taxon>Euthyneura</taxon>
        <taxon>Panpulmonata</taxon>
        <taxon>Eupulmonata</taxon>
        <taxon>Stylommatophora</taxon>
        <taxon>Helicina</taxon>
        <taxon>Helicoidea</taxon>
        <taxon>Geomitridae</taxon>
        <taxon>Candidula</taxon>
    </lineage>
</organism>
<comment type="function">
    <text evidence="7">May be involved in iron transport and iron homeostasis.</text>
</comment>
<dbReference type="SUPFAM" id="SSF103473">
    <property type="entry name" value="MFS general substrate transporter"/>
    <property type="match status" value="1"/>
</dbReference>
<keyword evidence="3 7" id="KW-0813">Transport</keyword>
<evidence type="ECO:0000256" key="7">
    <source>
        <dbReference type="RuleBase" id="RU365065"/>
    </source>
</evidence>
<name>A0A8S3ZLV9_9EUPU</name>
<evidence type="ECO:0000256" key="4">
    <source>
        <dbReference type="ARBA" id="ARBA00022692"/>
    </source>
</evidence>
<dbReference type="PANTHER" id="PTHR11660">
    <property type="entry name" value="SOLUTE CARRIER FAMILY 40 MEMBER"/>
    <property type="match status" value="1"/>
</dbReference>
<feature type="transmembrane region" description="Helical" evidence="7">
    <location>
        <begin position="264"/>
        <end position="283"/>
    </location>
</feature>
<dbReference type="GO" id="GO:0005381">
    <property type="term" value="F:iron ion transmembrane transporter activity"/>
    <property type="evidence" value="ECO:0007669"/>
    <property type="project" value="UniProtKB-UniRule"/>
</dbReference>
<feature type="transmembrane region" description="Helical" evidence="7">
    <location>
        <begin position="333"/>
        <end position="352"/>
    </location>
</feature>
<proteinExistence type="inferred from homology"/>
<evidence type="ECO:0000256" key="6">
    <source>
        <dbReference type="ARBA" id="ARBA00023136"/>
    </source>
</evidence>